<dbReference type="KEGG" id="bbev:BBEV_0643"/>
<dbReference type="OrthoDB" id="2889126at2"/>
<proteinExistence type="predicted"/>
<dbReference type="AlphaFoldDB" id="A0A1D7QSP4"/>
<dbReference type="EMBL" id="CP012502">
    <property type="protein sequence ID" value="AOM82034.1"/>
    <property type="molecule type" value="Genomic_DNA"/>
</dbReference>
<organism evidence="1 2">
    <name type="scientific">Salisediminibacterium beveridgei</name>
    <dbReference type="NCBI Taxonomy" id="632773"/>
    <lineage>
        <taxon>Bacteria</taxon>
        <taxon>Bacillati</taxon>
        <taxon>Bacillota</taxon>
        <taxon>Bacilli</taxon>
        <taxon>Bacillales</taxon>
        <taxon>Bacillaceae</taxon>
        <taxon>Salisediminibacterium</taxon>
    </lineage>
</organism>
<evidence type="ECO:0000313" key="2">
    <source>
        <dbReference type="Proteomes" id="UP000094463"/>
    </source>
</evidence>
<dbReference type="STRING" id="632773.BBEV_0643"/>
<dbReference type="RefSeq" id="WP_069364157.1">
    <property type="nucleotide sequence ID" value="NZ_CP012502.1"/>
</dbReference>
<keyword evidence="2" id="KW-1185">Reference proteome</keyword>
<sequence length="79" mass="9057">MAGPLPFSHTWPYDVLMKELYFSECPYCGESNIQMPNGRKKLSRAREGLRTELHMPCCNATLSALAADDDYFWADEPLR</sequence>
<gene>
    <name evidence="1" type="ORF">BBEV_0643</name>
</gene>
<name>A0A1D7QSP4_9BACI</name>
<reference evidence="1 2" key="1">
    <citation type="submission" date="2015-08" db="EMBL/GenBank/DDBJ databases">
        <title>The complete genome sequence of Bacillus beveridgei MLTeJB.</title>
        <authorList>
            <person name="Hanson T.E."/>
            <person name="Mesa C."/>
            <person name="Basesman S.M."/>
            <person name="Oremland R.S."/>
        </authorList>
    </citation>
    <scope>NUCLEOTIDE SEQUENCE [LARGE SCALE GENOMIC DNA]</scope>
    <source>
        <strain evidence="1 2">MLTeJB</strain>
    </source>
</reference>
<accession>A0A1D7QSP4</accession>
<dbReference type="Proteomes" id="UP000094463">
    <property type="component" value="Chromosome"/>
</dbReference>
<evidence type="ECO:0000313" key="1">
    <source>
        <dbReference type="EMBL" id="AOM82034.1"/>
    </source>
</evidence>
<dbReference type="PATRIC" id="fig|632773.3.peg.690"/>
<protein>
    <submittedName>
        <fullName evidence="1">Uncharacterized protein</fullName>
    </submittedName>
</protein>